<dbReference type="InterPro" id="IPR050832">
    <property type="entry name" value="Bact_Acetyltransf"/>
</dbReference>
<keyword evidence="1 4" id="KW-0808">Transferase</keyword>
<name>A0A5B9Q8J2_9BACT</name>
<protein>
    <submittedName>
        <fullName evidence="4">Ribosomal-protein-alanine N-acetyltransferase</fullName>
    </submittedName>
</protein>
<reference evidence="4 5" key="1">
    <citation type="submission" date="2019-08" db="EMBL/GenBank/DDBJ databases">
        <title>Deep-cultivation of Planctomycetes and their phenomic and genomic characterization uncovers novel biology.</title>
        <authorList>
            <person name="Wiegand S."/>
            <person name="Jogler M."/>
            <person name="Boedeker C."/>
            <person name="Pinto D."/>
            <person name="Vollmers J."/>
            <person name="Rivas-Marin E."/>
            <person name="Kohn T."/>
            <person name="Peeters S.H."/>
            <person name="Heuer A."/>
            <person name="Rast P."/>
            <person name="Oberbeckmann S."/>
            <person name="Bunk B."/>
            <person name="Jeske O."/>
            <person name="Meyerdierks A."/>
            <person name="Storesund J.E."/>
            <person name="Kallscheuer N."/>
            <person name="Luecker S."/>
            <person name="Lage O.M."/>
            <person name="Pohl T."/>
            <person name="Merkel B.J."/>
            <person name="Hornburger P."/>
            <person name="Mueller R.-W."/>
            <person name="Bruemmer F."/>
            <person name="Labrenz M."/>
            <person name="Spormann A.M."/>
            <person name="Op den Camp H."/>
            <person name="Overmann J."/>
            <person name="Amann R."/>
            <person name="Jetten M.S.M."/>
            <person name="Mascher T."/>
            <person name="Medema M.H."/>
            <person name="Devos D.P."/>
            <person name="Kaster A.-K."/>
            <person name="Ovreas L."/>
            <person name="Rohde M."/>
            <person name="Galperin M.Y."/>
            <person name="Jogler C."/>
        </authorList>
    </citation>
    <scope>NUCLEOTIDE SEQUENCE [LARGE SCALE GENOMIC DNA]</scope>
    <source>
        <strain evidence="4 5">Pr1d</strain>
    </source>
</reference>
<feature type="domain" description="N-acetyltransferase" evidence="3">
    <location>
        <begin position="77"/>
        <end position="221"/>
    </location>
</feature>
<dbReference type="PANTHER" id="PTHR43877">
    <property type="entry name" value="AMINOALKYLPHOSPHONATE N-ACETYLTRANSFERASE-RELATED-RELATED"/>
    <property type="match status" value="1"/>
</dbReference>
<keyword evidence="5" id="KW-1185">Reference proteome</keyword>
<organism evidence="4 5">
    <name type="scientific">Bythopirellula goksoeyrii</name>
    <dbReference type="NCBI Taxonomy" id="1400387"/>
    <lineage>
        <taxon>Bacteria</taxon>
        <taxon>Pseudomonadati</taxon>
        <taxon>Planctomycetota</taxon>
        <taxon>Planctomycetia</taxon>
        <taxon>Pirellulales</taxon>
        <taxon>Lacipirellulaceae</taxon>
        <taxon>Bythopirellula</taxon>
    </lineage>
</organism>
<dbReference type="NCBIfam" id="TIGR01575">
    <property type="entry name" value="rimI"/>
    <property type="match status" value="1"/>
</dbReference>
<evidence type="ECO:0000259" key="3">
    <source>
        <dbReference type="PROSITE" id="PS51186"/>
    </source>
</evidence>
<dbReference type="InterPro" id="IPR000182">
    <property type="entry name" value="GNAT_dom"/>
</dbReference>
<dbReference type="Proteomes" id="UP000323917">
    <property type="component" value="Chromosome"/>
</dbReference>
<dbReference type="Pfam" id="PF00583">
    <property type="entry name" value="Acetyltransf_1"/>
    <property type="match status" value="1"/>
</dbReference>
<accession>A0A5B9Q8J2</accession>
<dbReference type="AlphaFoldDB" id="A0A5B9Q8J2"/>
<dbReference type="PROSITE" id="PS51186">
    <property type="entry name" value="GNAT"/>
    <property type="match status" value="1"/>
</dbReference>
<evidence type="ECO:0000256" key="1">
    <source>
        <dbReference type="ARBA" id="ARBA00022679"/>
    </source>
</evidence>
<dbReference type="InterPro" id="IPR006464">
    <property type="entry name" value="AcTrfase_RimI/Ard1"/>
</dbReference>
<gene>
    <name evidence="4" type="ORF">Pr1d_04870</name>
</gene>
<dbReference type="EMBL" id="CP042913">
    <property type="protein sequence ID" value="QEG33226.1"/>
    <property type="molecule type" value="Genomic_DNA"/>
</dbReference>
<evidence type="ECO:0000313" key="4">
    <source>
        <dbReference type="EMBL" id="QEG33226.1"/>
    </source>
</evidence>
<dbReference type="InterPro" id="IPR016181">
    <property type="entry name" value="Acyl_CoA_acyltransferase"/>
</dbReference>
<evidence type="ECO:0000256" key="2">
    <source>
        <dbReference type="ARBA" id="ARBA00023315"/>
    </source>
</evidence>
<evidence type="ECO:0000313" key="5">
    <source>
        <dbReference type="Proteomes" id="UP000323917"/>
    </source>
</evidence>
<sequence>MRQDGRNPQSSVWMPQKGKPSEGWLGKLCDWVACLKALDTAPQDEASTPLNQQNLISDRLTRKEAAMSHSQQQQLRVHIRWMIRRDMPEVLSIERESFEFPWFEEDFIRCLRQRNCIGMVAEQGERVVGFMIYELHKTRLHILNFAVADSMRMRGVGRQMAEKLEGKLSSQRRTRITLEVRETNLAAQLFFKQVGFRATNVLRSYYEDSPEDAYVMQYHCAANEFVEPMVSNRIDRMAG</sequence>
<proteinExistence type="predicted"/>
<dbReference type="GO" id="GO:0008080">
    <property type="term" value="F:N-acetyltransferase activity"/>
    <property type="evidence" value="ECO:0007669"/>
    <property type="project" value="InterPro"/>
</dbReference>
<dbReference type="CDD" id="cd04301">
    <property type="entry name" value="NAT_SF"/>
    <property type="match status" value="1"/>
</dbReference>
<dbReference type="SUPFAM" id="SSF55729">
    <property type="entry name" value="Acyl-CoA N-acyltransferases (Nat)"/>
    <property type="match status" value="1"/>
</dbReference>
<dbReference type="Gene3D" id="3.40.630.30">
    <property type="match status" value="1"/>
</dbReference>
<keyword evidence="2" id="KW-0012">Acyltransferase</keyword>
<dbReference type="KEGG" id="bgok:Pr1d_04870"/>